<dbReference type="PATRIC" id="fig|345073.21.peg.2909"/>
<dbReference type="AlphaFoldDB" id="A0A0H3AEF3"/>
<name>A0A0H3AEF3_VIBC3</name>
<gene>
    <name evidence="1" type="ordered locus">VC0395_1120</name>
</gene>
<accession>A0A0H3AEF3</accession>
<dbReference type="KEGG" id="vcr:VC395_A0151"/>
<reference evidence="1 2" key="1">
    <citation type="submission" date="2007-03" db="EMBL/GenBank/DDBJ databases">
        <authorList>
            <person name="Heidelberg J."/>
        </authorList>
    </citation>
    <scope>NUCLEOTIDE SEQUENCE [LARGE SCALE GENOMIC DNA]</scope>
    <source>
        <strain evidence="2">ATCC 39541 / Classical Ogawa 395 / O395</strain>
    </source>
</reference>
<organism evidence="1 2">
    <name type="scientific">Vibrio cholerae serotype O1 (strain ATCC 39541 / Classical Ogawa 395 / O395)</name>
    <dbReference type="NCBI Taxonomy" id="345073"/>
    <lineage>
        <taxon>Bacteria</taxon>
        <taxon>Pseudomonadati</taxon>
        <taxon>Pseudomonadota</taxon>
        <taxon>Gammaproteobacteria</taxon>
        <taxon>Vibrionales</taxon>
        <taxon>Vibrionaceae</taxon>
        <taxon>Vibrio</taxon>
    </lineage>
</organism>
<dbReference type="eggNOG" id="ENOG5031NVD">
    <property type="taxonomic scope" value="Bacteria"/>
</dbReference>
<evidence type="ECO:0000313" key="2">
    <source>
        <dbReference type="Proteomes" id="UP000000249"/>
    </source>
</evidence>
<dbReference type="Proteomes" id="UP000000249">
    <property type="component" value="Chromosome 2"/>
</dbReference>
<proteinExistence type="predicted"/>
<sequence length="66" mass="7680">MMKKFCPHCHCEMLERANLYICPRNAIGDCVYDAMLTNELPLVSLPFDSERSHFDERPTPFDSQSK</sequence>
<dbReference type="KEGG" id="vco:VC0395_1120"/>
<evidence type="ECO:0000313" key="1">
    <source>
        <dbReference type="EMBL" id="ABQ18741.1"/>
    </source>
</evidence>
<dbReference type="EMBL" id="CP000626">
    <property type="protein sequence ID" value="ABQ18741.1"/>
    <property type="molecule type" value="Genomic_DNA"/>
</dbReference>
<protein>
    <submittedName>
        <fullName evidence="1">Uncharacterized protein</fullName>
    </submittedName>
</protein>
<dbReference type="OrthoDB" id="5880645at2"/>